<organism evidence="2 3">
    <name type="scientific">Nocardia nova</name>
    <dbReference type="NCBI Taxonomy" id="37330"/>
    <lineage>
        <taxon>Bacteria</taxon>
        <taxon>Bacillati</taxon>
        <taxon>Actinomycetota</taxon>
        <taxon>Actinomycetes</taxon>
        <taxon>Mycobacteriales</taxon>
        <taxon>Nocardiaceae</taxon>
        <taxon>Nocardia</taxon>
    </lineage>
</organism>
<comment type="caution">
    <text evidence="2">The sequence shown here is derived from an EMBL/GenBank/DDBJ whole genome shotgun (WGS) entry which is preliminary data.</text>
</comment>
<protein>
    <recommendedName>
        <fullName evidence="1">Carrier domain-containing protein</fullName>
    </recommendedName>
</protein>
<evidence type="ECO:0000313" key="2">
    <source>
        <dbReference type="EMBL" id="PPJ39463.1"/>
    </source>
</evidence>
<evidence type="ECO:0000259" key="1">
    <source>
        <dbReference type="PROSITE" id="PS50075"/>
    </source>
</evidence>
<dbReference type="Gene3D" id="1.10.1200.10">
    <property type="entry name" value="ACP-like"/>
    <property type="match status" value="1"/>
</dbReference>
<sequence>MNDFERPIIEYISIMAAETGAAPVVRDTPLLEIGLLDSISLVKLVHFLEERFKISIPDTEIRAELFESPAKLASYVSRRAAQPA</sequence>
<evidence type="ECO:0000313" key="3">
    <source>
        <dbReference type="Proteomes" id="UP000239874"/>
    </source>
</evidence>
<accession>A0A2S6AW86</accession>
<proteinExistence type="predicted"/>
<reference evidence="2 3" key="1">
    <citation type="submission" date="2018-02" db="EMBL/GenBank/DDBJ databases">
        <title>8 Nocardia nova and 1 Nocardia cyriacigeorgica strain used for evolution to TMP-SMX.</title>
        <authorList>
            <person name="Mehta H."/>
            <person name="Weng J."/>
            <person name="Shamoo Y."/>
        </authorList>
    </citation>
    <scope>NUCLEOTIDE SEQUENCE [LARGE SCALE GENOMIC DNA]</scope>
    <source>
        <strain evidence="2 3">MDA3139</strain>
    </source>
</reference>
<gene>
    <name evidence="2" type="ORF">C5E45_04860</name>
</gene>
<dbReference type="InterPro" id="IPR009081">
    <property type="entry name" value="PP-bd_ACP"/>
</dbReference>
<dbReference type="Pfam" id="PF00550">
    <property type="entry name" value="PP-binding"/>
    <property type="match status" value="1"/>
</dbReference>
<dbReference type="EMBL" id="PSZC01000002">
    <property type="protein sequence ID" value="PPJ39463.1"/>
    <property type="molecule type" value="Genomic_DNA"/>
</dbReference>
<dbReference type="Proteomes" id="UP000239874">
    <property type="component" value="Unassembled WGS sequence"/>
</dbReference>
<dbReference type="SUPFAM" id="SSF47336">
    <property type="entry name" value="ACP-like"/>
    <property type="match status" value="1"/>
</dbReference>
<name>A0A2S6AW86_9NOCA</name>
<dbReference type="OrthoDB" id="4556899at2"/>
<dbReference type="PROSITE" id="PS50075">
    <property type="entry name" value="CARRIER"/>
    <property type="match status" value="1"/>
</dbReference>
<feature type="domain" description="Carrier" evidence="1">
    <location>
        <begin position="2"/>
        <end position="80"/>
    </location>
</feature>
<dbReference type="InterPro" id="IPR036736">
    <property type="entry name" value="ACP-like_sf"/>
</dbReference>
<dbReference type="RefSeq" id="WP_104374414.1">
    <property type="nucleotide sequence ID" value="NZ_PSZC01000002.1"/>
</dbReference>
<dbReference type="AlphaFoldDB" id="A0A2S6AW86"/>